<keyword evidence="2" id="KW-0547">Nucleotide-binding</keyword>
<feature type="domain" description="Helicase HerA central" evidence="1">
    <location>
        <begin position="162"/>
        <end position="439"/>
    </location>
</feature>
<dbReference type="Proteomes" id="UP001620597">
    <property type="component" value="Unassembled WGS sequence"/>
</dbReference>
<evidence type="ECO:0000313" key="3">
    <source>
        <dbReference type="Proteomes" id="UP001620597"/>
    </source>
</evidence>
<dbReference type="Pfam" id="PF01935">
    <property type="entry name" value="DUF87"/>
    <property type="match status" value="1"/>
</dbReference>
<dbReference type="EMBL" id="JBBKTX010000008">
    <property type="protein sequence ID" value="MFK4752331.1"/>
    <property type="molecule type" value="Genomic_DNA"/>
</dbReference>
<sequence>MFNPIDELKIGHVVEVSGTSVKVELSNNISELSSTYEGRVYPIGQIGSMIKIHYGRKVIFGVVTMLRMRSEEILESGQQITEDSDQRIMEVQLLAEGHWKNSTDKLSFKRGIKTYPLPLQSVYILTSEETSKLYQSAEGAVDDAVNPLVPFATYSASESSVCRVNINKMFGMHCAVLGSTGSGKSGTVAAILHSVLEHKHEDKFLSPQIIIDPHGEYGQAFKTRALLFRAYGVLADDVDGQKEINLPYWLMSSDELANLIIGKTDFSATSQNNVVHKALSHARMVAAGILKACPSEFGTEALNGVTNIDDPQLIDGKDITETLSFDRDKPCPFSLYEFENHIRYIQAGRLNAKKVHETIPAGEYSKSSAASVLDKLKVLRKDSRLVFLMKNWEEGDDSLSKILNQFVGVSTEADKDVRIIDISGLPNEVAGPLTAVIARLLFQYKVHQKQSEKIKDPILIVCEEAHRYVPDKGEAQYVAAQNAIRRIAREGRKYGIGLMLVSQRPADVDSTVISQCGTWVVLRLTNSADQQHVARFLPDGLSGMVSSLSILSQQEAIFVGEGAAIPSRIKIRDLDEDKLPKSSTIPFAEGWSMPRLTATELDEITKRMTS</sequence>
<dbReference type="PANTHER" id="PTHR42957">
    <property type="entry name" value="HELICASE MJ1565-RELATED"/>
    <property type="match status" value="1"/>
</dbReference>
<dbReference type="PANTHER" id="PTHR42957:SF1">
    <property type="entry name" value="HELICASE MJ1565-RELATED"/>
    <property type="match status" value="1"/>
</dbReference>
<dbReference type="InterPro" id="IPR008571">
    <property type="entry name" value="HerA-like"/>
</dbReference>
<dbReference type="SUPFAM" id="SSF52540">
    <property type="entry name" value="P-loop containing nucleoside triphosphate hydrolases"/>
    <property type="match status" value="1"/>
</dbReference>
<protein>
    <submittedName>
        <fullName evidence="2">ATP-binding protein</fullName>
    </submittedName>
</protein>
<comment type="caution">
    <text evidence="2">The sequence shown here is derived from an EMBL/GenBank/DDBJ whole genome shotgun (WGS) entry which is preliminary data.</text>
</comment>
<dbReference type="InterPro" id="IPR027417">
    <property type="entry name" value="P-loop_NTPase"/>
</dbReference>
<evidence type="ECO:0000313" key="2">
    <source>
        <dbReference type="EMBL" id="MFK4752331.1"/>
    </source>
</evidence>
<name>A0ABW8NHH8_9GAMM</name>
<dbReference type="InterPro" id="IPR002789">
    <property type="entry name" value="HerA_central"/>
</dbReference>
<dbReference type="GO" id="GO:0005524">
    <property type="term" value="F:ATP binding"/>
    <property type="evidence" value="ECO:0007669"/>
    <property type="project" value="UniProtKB-KW"/>
</dbReference>
<keyword evidence="3" id="KW-1185">Reference proteome</keyword>
<accession>A0ABW8NHH8</accession>
<organism evidence="2 3">
    <name type="scientific">Oceanobacter antarcticus</name>
    <dbReference type="NCBI Taxonomy" id="3133425"/>
    <lineage>
        <taxon>Bacteria</taxon>
        <taxon>Pseudomonadati</taxon>
        <taxon>Pseudomonadota</taxon>
        <taxon>Gammaproteobacteria</taxon>
        <taxon>Oceanospirillales</taxon>
        <taxon>Oceanospirillaceae</taxon>
        <taxon>Oceanobacter</taxon>
    </lineage>
</organism>
<reference evidence="2 3" key="1">
    <citation type="submission" date="2024-03" db="EMBL/GenBank/DDBJ databases">
        <title>High-quality draft genome sequence of Oceanobacter sp. wDCs-4.</title>
        <authorList>
            <person name="Dong C."/>
        </authorList>
    </citation>
    <scope>NUCLEOTIDE SEQUENCE [LARGE SCALE GENOMIC DNA]</scope>
    <source>
        <strain evidence="3">wDCs-4</strain>
    </source>
</reference>
<proteinExistence type="predicted"/>
<keyword evidence="2" id="KW-0067">ATP-binding</keyword>
<dbReference type="RefSeq" id="WP_416205615.1">
    <property type="nucleotide sequence ID" value="NZ_JBBKTX010000008.1"/>
</dbReference>
<gene>
    <name evidence="2" type="ORF">WG929_07905</name>
</gene>
<evidence type="ECO:0000259" key="1">
    <source>
        <dbReference type="Pfam" id="PF01935"/>
    </source>
</evidence>
<dbReference type="Gene3D" id="3.40.50.300">
    <property type="entry name" value="P-loop containing nucleotide triphosphate hydrolases"/>
    <property type="match status" value="2"/>
</dbReference>